<feature type="compositionally biased region" description="Acidic residues" evidence="1">
    <location>
        <begin position="49"/>
        <end position="61"/>
    </location>
</feature>
<gene>
    <name evidence="2" type="ORF">EGH23_05955</name>
</gene>
<feature type="region of interest" description="Disordered" evidence="1">
    <location>
        <begin position="1"/>
        <end position="87"/>
    </location>
</feature>
<keyword evidence="3" id="KW-1185">Reference proteome</keyword>
<reference evidence="2 3" key="1">
    <citation type="submission" date="2021-06" db="EMBL/GenBank/DDBJ databases">
        <title>Halomicroarcula sp. a new haloarchaeum isolated from saline soil.</title>
        <authorList>
            <person name="Duran-Viseras A."/>
            <person name="Sanchez-Porro C."/>
            <person name="Ventosa A."/>
        </authorList>
    </citation>
    <scope>NUCLEOTIDE SEQUENCE [LARGE SCALE GENOMIC DNA]</scope>
    <source>
        <strain evidence="2 3">F27</strain>
    </source>
</reference>
<proteinExistence type="predicted"/>
<dbReference type="InterPro" id="IPR058742">
    <property type="entry name" value="DUF7989"/>
</dbReference>
<evidence type="ECO:0000256" key="1">
    <source>
        <dbReference type="SAM" id="MobiDB-lite"/>
    </source>
</evidence>
<sequence>MTEEERATAEVNDDGTMGDVDHTHPHTNETFGAAFKRGPAVAADGGERDAEDETEAEETMADVDHEAPGEGVTRAYERGTEGRDETV</sequence>
<dbReference type="Pfam" id="PF25951">
    <property type="entry name" value="DUF7989"/>
    <property type="match status" value="1"/>
</dbReference>
<dbReference type="RefSeq" id="WP_220579077.1">
    <property type="nucleotide sequence ID" value="NZ_RKLT01000001.1"/>
</dbReference>
<comment type="caution">
    <text evidence="2">The sequence shown here is derived from an EMBL/GenBank/DDBJ whole genome shotgun (WGS) entry which is preliminary data.</text>
</comment>
<feature type="compositionally biased region" description="Basic and acidic residues" evidence="1">
    <location>
        <begin position="75"/>
        <end position="87"/>
    </location>
</feature>
<name>A0AAW4P9J8_9EURY</name>
<evidence type="ECO:0000313" key="3">
    <source>
        <dbReference type="Proteomes" id="UP001430455"/>
    </source>
</evidence>
<dbReference type="AlphaFoldDB" id="A0AAW4P9J8"/>
<accession>A0AAW4P9J8</accession>
<evidence type="ECO:0000313" key="2">
    <source>
        <dbReference type="EMBL" id="MBX0294427.1"/>
    </source>
</evidence>
<dbReference type="EMBL" id="RKLT01000001">
    <property type="protein sequence ID" value="MBX0294427.1"/>
    <property type="molecule type" value="Genomic_DNA"/>
</dbReference>
<organism evidence="2 3">
    <name type="scientific">Haloarcula nitratireducens</name>
    <dbReference type="NCBI Taxonomy" id="2487749"/>
    <lineage>
        <taxon>Archaea</taxon>
        <taxon>Methanobacteriati</taxon>
        <taxon>Methanobacteriota</taxon>
        <taxon>Stenosarchaea group</taxon>
        <taxon>Halobacteria</taxon>
        <taxon>Halobacteriales</taxon>
        <taxon>Haloarculaceae</taxon>
        <taxon>Haloarcula</taxon>
    </lineage>
</organism>
<protein>
    <submittedName>
        <fullName evidence="2">Uncharacterized protein</fullName>
    </submittedName>
</protein>
<dbReference type="Proteomes" id="UP001430455">
    <property type="component" value="Unassembled WGS sequence"/>
</dbReference>